<gene>
    <name evidence="2" type="ORF">TrRE_jg6527</name>
</gene>
<dbReference type="Proteomes" id="UP001165082">
    <property type="component" value="Unassembled WGS sequence"/>
</dbReference>
<reference evidence="2" key="1">
    <citation type="submission" date="2022-07" db="EMBL/GenBank/DDBJ databases">
        <title>Genome analysis of Parmales, a sister group of diatoms, reveals the evolutionary specialization of diatoms from phago-mixotrophs to photoautotrophs.</title>
        <authorList>
            <person name="Ban H."/>
            <person name="Sato S."/>
            <person name="Yoshikawa S."/>
            <person name="Kazumasa Y."/>
            <person name="Nakamura Y."/>
            <person name="Ichinomiya M."/>
            <person name="Saitoh K."/>
            <person name="Sato N."/>
            <person name="Blanc-Mathieu R."/>
            <person name="Endo H."/>
            <person name="Kuwata A."/>
            <person name="Ogata H."/>
        </authorList>
    </citation>
    <scope>NUCLEOTIDE SEQUENCE</scope>
</reference>
<name>A0A9W7FXN0_9STRA</name>
<dbReference type="AlphaFoldDB" id="A0A9W7FXN0"/>
<feature type="region of interest" description="Disordered" evidence="1">
    <location>
        <begin position="1"/>
        <end position="26"/>
    </location>
</feature>
<proteinExistence type="predicted"/>
<dbReference type="SUPFAM" id="SSF52266">
    <property type="entry name" value="SGNH hydrolase"/>
    <property type="match status" value="1"/>
</dbReference>
<sequence>MRGYWDNHTLLTEKEPKWGGPEEGSRTPDVVVVSLGGNDYNHHRGHVPDDGDFVAAYGDFMMEIFKSYVERSLAFAGRAAPQRQPTTLIITAAHPAPTSRRQFR</sequence>
<dbReference type="Gene3D" id="3.40.50.1110">
    <property type="entry name" value="SGNH hydrolase"/>
    <property type="match status" value="1"/>
</dbReference>
<evidence type="ECO:0000313" key="3">
    <source>
        <dbReference type="Proteomes" id="UP001165082"/>
    </source>
</evidence>
<organism evidence="2 3">
    <name type="scientific">Triparma retinervis</name>
    <dbReference type="NCBI Taxonomy" id="2557542"/>
    <lineage>
        <taxon>Eukaryota</taxon>
        <taxon>Sar</taxon>
        <taxon>Stramenopiles</taxon>
        <taxon>Ochrophyta</taxon>
        <taxon>Bolidophyceae</taxon>
        <taxon>Parmales</taxon>
        <taxon>Triparmaceae</taxon>
        <taxon>Triparma</taxon>
    </lineage>
</organism>
<feature type="non-terminal residue" evidence="2">
    <location>
        <position position="104"/>
    </location>
</feature>
<protein>
    <submittedName>
        <fullName evidence="2">Uncharacterized protein</fullName>
    </submittedName>
</protein>
<dbReference type="EMBL" id="BRXZ01008109">
    <property type="protein sequence ID" value="GMI21610.1"/>
    <property type="molecule type" value="Genomic_DNA"/>
</dbReference>
<evidence type="ECO:0000313" key="2">
    <source>
        <dbReference type="EMBL" id="GMI21610.1"/>
    </source>
</evidence>
<accession>A0A9W7FXN0</accession>
<dbReference type="OrthoDB" id="426133at2759"/>
<comment type="caution">
    <text evidence="2">The sequence shown here is derived from an EMBL/GenBank/DDBJ whole genome shotgun (WGS) entry which is preliminary data.</text>
</comment>
<keyword evidence="3" id="KW-1185">Reference proteome</keyword>
<dbReference type="InterPro" id="IPR036514">
    <property type="entry name" value="SGNH_hydro_sf"/>
</dbReference>
<evidence type="ECO:0000256" key="1">
    <source>
        <dbReference type="SAM" id="MobiDB-lite"/>
    </source>
</evidence>